<reference evidence="1 2" key="1">
    <citation type="submission" date="2024-06" db="EMBL/GenBank/DDBJ databases">
        <title>Chitinophaga defluvii sp. nov., isolated from municipal sewage.</title>
        <authorList>
            <person name="Zhang L."/>
        </authorList>
    </citation>
    <scope>NUCLEOTIDE SEQUENCE [LARGE SCALE GENOMIC DNA]</scope>
    <source>
        <strain evidence="1 2">H8</strain>
    </source>
</reference>
<comment type="caution">
    <text evidence="1">The sequence shown here is derived from an EMBL/GenBank/DDBJ whole genome shotgun (WGS) entry which is preliminary data.</text>
</comment>
<evidence type="ECO:0000313" key="1">
    <source>
        <dbReference type="EMBL" id="MET6997393.1"/>
    </source>
</evidence>
<dbReference type="RefSeq" id="WP_354660031.1">
    <property type="nucleotide sequence ID" value="NZ_JBEXAC010000001.1"/>
</dbReference>
<dbReference type="Proteomes" id="UP001549749">
    <property type="component" value="Unassembled WGS sequence"/>
</dbReference>
<gene>
    <name evidence="1" type="ORF">ABR189_08430</name>
</gene>
<sequence>MKKLSYIFIILAGLGLNSCTKFSDSINKNPNLPDTFSNPKLLTYAIQRLTTTTETSYGLLYIQHLSEKIYTDASRYINIDFDFADFYADPLMNLRFIIDTKRFNDAEGSANNQKAVARILRAYYFWHITDRWGDIPYKEALQGKAKIDPAYNSQKDIYTDLFKELKEAGAQLEEDNPAQGDILYYGDSNKWKRLAGTIHALMALRLSKVDPDWGKAEFQSALATGIFENNADNAIFQHLSETAYENYWYYVYTVQGRRWYCVSKPLIDYMNPLDDPRLPAYAATNNNDEYAGMPYGLEGKDAQNIAAGSVSFQASGIRARAAKAYIITYAQALLARAEAAKLGWIPGGDASAAADYIAAITASVAQWTGSDDGLAAYLAQPAIVYNPATAVKQIAYQRWVHLYMNGYEAWAEWRRTGYPTLTPAPDNGNKPIPRRQGYPLSERNINTANYNAAVQAQPGLNGKDDLNGRVWWDKP</sequence>
<name>A0ABV2T2X8_9BACT</name>
<dbReference type="Gene3D" id="1.25.40.390">
    <property type="match status" value="1"/>
</dbReference>
<organism evidence="1 2">
    <name type="scientific">Chitinophaga defluvii</name>
    <dbReference type="NCBI Taxonomy" id="3163343"/>
    <lineage>
        <taxon>Bacteria</taxon>
        <taxon>Pseudomonadati</taxon>
        <taxon>Bacteroidota</taxon>
        <taxon>Chitinophagia</taxon>
        <taxon>Chitinophagales</taxon>
        <taxon>Chitinophagaceae</taxon>
        <taxon>Chitinophaga</taxon>
    </lineage>
</organism>
<dbReference type="EMBL" id="JBEXAC010000001">
    <property type="protein sequence ID" value="MET6997393.1"/>
    <property type="molecule type" value="Genomic_DNA"/>
</dbReference>
<proteinExistence type="predicted"/>
<dbReference type="SUPFAM" id="SSF48452">
    <property type="entry name" value="TPR-like"/>
    <property type="match status" value="1"/>
</dbReference>
<protein>
    <submittedName>
        <fullName evidence="1">SusD/RagB family nutrient-binding outer membrane lipoprotein</fullName>
    </submittedName>
</protein>
<evidence type="ECO:0000313" key="2">
    <source>
        <dbReference type="Proteomes" id="UP001549749"/>
    </source>
</evidence>
<dbReference type="Pfam" id="PF12771">
    <property type="entry name" value="SusD-like_2"/>
    <property type="match status" value="1"/>
</dbReference>
<keyword evidence="1" id="KW-0449">Lipoprotein</keyword>
<dbReference type="InterPro" id="IPR041662">
    <property type="entry name" value="SusD-like_2"/>
</dbReference>
<accession>A0ABV2T2X8</accession>
<dbReference type="InterPro" id="IPR011990">
    <property type="entry name" value="TPR-like_helical_dom_sf"/>
</dbReference>
<keyword evidence="2" id="KW-1185">Reference proteome</keyword>